<organism evidence="2 3">
    <name type="scientific">Rhodoglobus vestalii</name>
    <dbReference type="NCBI Taxonomy" id="193384"/>
    <lineage>
        <taxon>Bacteria</taxon>
        <taxon>Bacillati</taxon>
        <taxon>Actinomycetota</taxon>
        <taxon>Actinomycetes</taxon>
        <taxon>Micrococcales</taxon>
        <taxon>Microbacteriaceae</taxon>
        <taxon>Rhodoglobus</taxon>
    </lineage>
</organism>
<sequence>MSETESAPHTTTDLSERSIQILNFEREWTRHVGAKEDAISTQFHISSARYYQMLNAIIDAPAAIKHDPMLVARLRRNRNNRTRNRTPPRAAHHNEESTN</sequence>
<dbReference type="AlphaFoldDB" id="A0A8H2K9I5"/>
<evidence type="ECO:0000313" key="2">
    <source>
        <dbReference type="EMBL" id="TQO20597.1"/>
    </source>
</evidence>
<dbReference type="InterPro" id="IPR021678">
    <property type="entry name" value="DUF3263"/>
</dbReference>
<accession>A0A8H2K9I5</accession>
<dbReference type="Proteomes" id="UP000316560">
    <property type="component" value="Unassembled WGS sequence"/>
</dbReference>
<keyword evidence="3" id="KW-1185">Reference proteome</keyword>
<feature type="region of interest" description="Disordered" evidence="1">
    <location>
        <begin position="75"/>
        <end position="99"/>
    </location>
</feature>
<dbReference type="RefSeq" id="WP_141990897.1">
    <property type="nucleotide sequence ID" value="NZ_VFRA01000001.1"/>
</dbReference>
<feature type="compositionally biased region" description="Basic residues" evidence="1">
    <location>
        <begin position="75"/>
        <end position="86"/>
    </location>
</feature>
<protein>
    <submittedName>
        <fullName evidence="2">Uncharacterized protein DUF3263</fullName>
    </submittedName>
</protein>
<proteinExistence type="predicted"/>
<reference evidence="2 3" key="1">
    <citation type="submission" date="2019-06" db="EMBL/GenBank/DDBJ databases">
        <title>Sequencing the genomes of 1000 actinobacteria strains.</title>
        <authorList>
            <person name="Klenk H.-P."/>
        </authorList>
    </citation>
    <scope>NUCLEOTIDE SEQUENCE [LARGE SCALE GENOMIC DNA]</scope>
    <source>
        <strain evidence="2 3">DSM 21947</strain>
    </source>
</reference>
<dbReference type="Pfam" id="PF11662">
    <property type="entry name" value="DUF3263"/>
    <property type="match status" value="1"/>
</dbReference>
<dbReference type="OrthoDB" id="3268863at2"/>
<evidence type="ECO:0000313" key="3">
    <source>
        <dbReference type="Proteomes" id="UP000316560"/>
    </source>
</evidence>
<dbReference type="EMBL" id="VFRA01000001">
    <property type="protein sequence ID" value="TQO20597.1"/>
    <property type="molecule type" value="Genomic_DNA"/>
</dbReference>
<gene>
    <name evidence="2" type="ORF">FB472_2235</name>
</gene>
<comment type="caution">
    <text evidence="2">The sequence shown here is derived from an EMBL/GenBank/DDBJ whole genome shotgun (WGS) entry which is preliminary data.</text>
</comment>
<name>A0A8H2K9I5_9MICO</name>
<evidence type="ECO:0000256" key="1">
    <source>
        <dbReference type="SAM" id="MobiDB-lite"/>
    </source>
</evidence>